<name>D4P7M3_9CAUD</name>
<dbReference type="OrthoDB" id="10953at10239"/>
<dbReference type="EMBL" id="GU580942">
    <property type="protein sequence ID" value="ADD81003.1"/>
    <property type="molecule type" value="Genomic_DNA"/>
</dbReference>
<protein>
    <submittedName>
        <fullName evidence="2">Tail fiber protein</fullName>
    </submittedName>
</protein>
<sequence>MPTIKNRRATKSQWSVANPVLAAGEIGYEIDTNKLKIGNGTSAWSSLKYFVDEEAFKASFTPALAPGWSQRWFGGAIRNLGASGGYWQPIDDGAHWPFGMPTVVTTTVGIEINYDFEAAGIGTVLVSPDETMAAQGWTAGASVEKTKATLKLARHKTLADHLTWDGTKWSSAGGGMSATFSTSGGGQVIITHEKMYGQGISVATRGRAVDAVISESGAADPSTETRIQLYNTTTDAKIAVAADIPANTRIYVSRMDSFPGGAINPQSAPDQTALPNSNFWIFGVHHTAPRPI</sequence>
<gene>
    <name evidence="2" type="ORF">Poco6gene005</name>
</gene>
<dbReference type="KEGG" id="vg:18559715"/>
<dbReference type="GeneID" id="18559715"/>
<evidence type="ECO:0000313" key="3">
    <source>
        <dbReference type="Proteomes" id="UP000001057"/>
    </source>
</evidence>
<dbReference type="SUPFAM" id="SSF69349">
    <property type="entry name" value="Phage fibre proteins"/>
    <property type="match status" value="1"/>
</dbReference>
<keyword evidence="3" id="KW-1185">Reference proteome</keyword>
<feature type="domain" description="Major tropism determinant N-terminal" evidence="1">
    <location>
        <begin position="4"/>
        <end position="42"/>
    </location>
</feature>
<proteinExistence type="predicted"/>
<dbReference type="InterPro" id="IPR041352">
    <property type="entry name" value="Mtd_N"/>
</dbReference>
<dbReference type="Proteomes" id="UP000001057">
    <property type="component" value="Segment"/>
</dbReference>
<organism evidence="2 3">
    <name type="scientific">Rhodococcus phage ReqiPoco6</name>
    <dbReference type="NCBI Taxonomy" id="691964"/>
    <lineage>
        <taxon>Viruses</taxon>
        <taxon>Duplodnaviria</taxon>
        <taxon>Heunggongvirae</taxon>
        <taxon>Uroviricota</taxon>
        <taxon>Caudoviricetes</taxon>
        <taxon>Pepyhexavirus</taxon>
        <taxon>Pepyhexavirus poco6</taxon>
    </lineage>
</organism>
<accession>D4P7M3</accession>
<evidence type="ECO:0000259" key="1">
    <source>
        <dbReference type="Pfam" id="PF18454"/>
    </source>
</evidence>
<evidence type="ECO:0000313" key="2">
    <source>
        <dbReference type="EMBL" id="ADD81003.1"/>
    </source>
</evidence>
<dbReference type="RefSeq" id="YP_009012586.1">
    <property type="nucleotide sequence ID" value="NC_023694.1"/>
</dbReference>
<reference evidence="2 3" key="1">
    <citation type="journal article" date="2011" name="Appl. Environ. Microbiol.">
        <title>Genomic and functional analyses of Rhodococcus equi phages ReqiPepy6, ReqiPoco6, ReqiPine5, and ReqiDocB7.</title>
        <authorList>
            <person name="Summer E.J."/>
            <person name="Liu M."/>
            <person name="Gill J.J."/>
            <person name="Grant M."/>
            <person name="Chan-Cortes T.N."/>
            <person name="Ferguson L."/>
            <person name="Janes C."/>
            <person name="Lange K."/>
            <person name="Bertoli M."/>
            <person name="Moore C."/>
            <person name="Orchard R.C."/>
            <person name="Cohen N."/>
            <person name="Young R."/>
        </authorList>
    </citation>
    <scope>NUCLEOTIDE SEQUENCE [LARGE SCALE GENOMIC DNA]</scope>
</reference>
<dbReference type="Pfam" id="PF18454">
    <property type="entry name" value="Mtd_N"/>
    <property type="match status" value="1"/>
</dbReference>